<keyword evidence="14" id="KW-0812">Transmembrane</keyword>
<proteinExistence type="inferred from homology"/>
<evidence type="ECO:0000256" key="14">
    <source>
        <dbReference type="SAM" id="Phobius"/>
    </source>
</evidence>
<dbReference type="GeneID" id="100367086"/>
<dbReference type="Pfam" id="PF12662">
    <property type="entry name" value="cEGF"/>
    <property type="match status" value="1"/>
</dbReference>
<keyword evidence="8 11" id="KW-0119">Carbohydrate metabolism</keyword>
<dbReference type="InterPro" id="IPR001881">
    <property type="entry name" value="EGF-like_Ca-bd_dom"/>
</dbReference>
<feature type="domain" description="EGF-like calcium-binding" evidence="15">
    <location>
        <begin position="137"/>
        <end position="175"/>
    </location>
</feature>
<comment type="similarity">
    <text evidence="2 11 12">Belongs to the glycosyl hydrolase 9 (cellulase E) family.</text>
</comment>
<dbReference type="SUPFAM" id="SSF48208">
    <property type="entry name" value="Six-hairpin glycosidases"/>
    <property type="match status" value="1"/>
</dbReference>
<evidence type="ECO:0000313" key="18">
    <source>
        <dbReference type="RefSeq" id="XP_006822160.1"/>
    </source>
</evidence>
<evidence type="ECO:0000256" key="9">
    <source>
        <dbReference type="ARBA" id="ARBA00023295"/>
    </source>
</evidence>
<dbReference type="InterPro" id="IPR000742">
    <property type="entry name" value="EGF"/>
</dbReference>
<feature type="transmembrane region" description="Helical" evidence="14">
    <location>
        <begin position="53"/>
        <end position="78"/>
    </location>
</feature>
<evidence type="ECO:0000256" key="6">
    <source>
        <dbReference type="ARBA" id="ARBA00023001"/>
    </source>
</evidence>
<evidence type="ECO:0000256" key="4">
    <source>
        <dbReference type="ARBA" id="ARBA00022737"/>
    </source>
</evidence>
<dbReference type="InterPro" id="IPR001701">
    <property type="entry name" value="Glyco_hydro_9"/>
</dbReference>
<dbReference type="InterPro" id="IPR049883">
    <property type="entry name" value="NOTCH1_EGF-like"/>
</dbReference>
<keyword evidence="5 11" id="KW-0378">Hydrolase</keyword>
<dbReference type="InterPro" id="IPR008928">
    <property type="entry name" value="6-hairpin_glycosidase_sf"/>
</dbReference>
<keyword evidence="10 11" id="KW-0624">Polysaccharide degradation</keyword>
<feature type="compositionally biased region" description="Low complexity" evidence="13">
    <location>
        <begin position="89"/>
        <end position="129"/>
    </location>
</feature>
<evidence type="ECO:0000256" key="12">
    <source>
        <dbReference type="RuleBase" id="RU361166"/>
    </source>
</evidence>
<feature type="domain" description="EGF-like calcium-binding" evidence="15">
    <location>
        <begin position="178"/>
        <end position="208"/>
    </location>
</feature>
<feature type="domain" description="EGF-like" evidence="16">
    <location>
        <begin position="209"/>
        <end position="241"/>
    </location>
</feature>
<evidence type="ECO:0000256" key="11">
    <source>
        <dbReference type="PROSITE-ProRule" id="PRU10060"/>
    </source>
</evidence>
<evidence type="ECO:0000256" key="2">
    <source>
        <dbReference type="ARBA" id="ARBA00007072"/>
    </source>
</evidence>
<keyword evidence="7" id="KW-1015">Disulfide bond</keyword>
<evidence type="ECO:0000256" key="3">
    <source>
        <dbReference type="ARBA" id="ARBA00022536"/>
    </source>
</evidence>
<dbReference type="PROSITE" id="PS01187">
    <property type="entry name" value="EGF_CA"/>
    <property type="match status" value="1"/>
</dbReference>
<dbReference type="InterPro" id="IPR012341">
    <property type="entry name" value="6hp_glycosidase-like_sf"/>
</dbReference>
<organism evidence="17 18">
    <name type="scientific">Saccoglossus kowalevskii</name>
    <name type="common">Acorn worm</name>
    <dbReference type="NCBI Taxonomy" id="10224"/>
    <lineage>
        <taxon>Eukaryota</taxon>
        <taxon>Metazoa</taxon>
        <taxon>Hemichordata</taxon>
        <taxon>Enteropneusta</taxon>
        <taxon>Harrimaniidae</taxon>
        <taxon>Saccoglossus</taxon>
    </lineage>
</organism>
<dbReference type="InterPro" id="IPR018097">
    <property type="entry name" value="EGF_Ca-bd_CS"/>
</dbReference>
<accession>A0ABM0MQ69</accession>
<evidence type="ECO:0000256" key="13">
    <source>
        <dbReference type="SAM" id="MobiDB-lite"/>
    </source>
</evidence>
<feature type="domain" description="EGF-like" evidence="16">
    <location>
        <begin position="245"/>
        <end position="283"/>
    </location>
</feature>
<keyword evidence="17" id="KW-1185">Reference proteome</keyword>
<dbReference type="Pfam" id="PF00759">
    <property type="entry name" value="Glyco_hydro_9"/>
    <property type="match status" value="1"/>
</dbReference>
<gene>
    <name evidence="18" type="primary">LOC100367086</name>
</gene>
<sequence length="722" mass="78166">MSNISGEGIYVILSRPPNQQCYRQQIKRPETPEENNNKKMVEAGLQTSHCKSIAIIGSTIASVIICVIIIGIVIAVAIGEHGKPGIVRPTKTPPTTITVTPSLSTGTTSGSNNKSPTTSNNGNNAPTTTTAASATENIASSAPCPCEQICEQSDNGYSCSCNDGFVLNDDEIGCTVCTCDQVCVGVLSSYTCDCNDGFALANDGTTCEACPCEQVCEKDGGGAWVCSCRDGYEMDAGDSCQDIDECITNNGGCEQDCTNTLGSFVCSCPEIGKVLQDDGLSCAYDYDEVLRLSLLFYEAQRSGVLPADNRVPWRGDSATDDATPNGEDLSGGYYDAGDHLKLGLPMAFSATVLAWGFIEFEDAYEAAGQVDNMLACLKWFSDYFIKCHTQEHEFYAQVGLKEDDHFYWGRAEEMTMDRPAFKVDETNPGTDVVCATAAAMAAISIVFKDIDPSYAATLVTHAEQLYEFGDNFRGYYSNSIVDAAELYKSTSYVDDLCFAACWLHYATGESTYLDQAVSILESQPGNKPYSFGWGDVTVGYRLMVLKLTGETSTYKTLVIDKFLTGWQQGNDLSYTPNGMVFRHYWGSLRYSTSTSFIALSLAEAGPKRNLYRSWAKEQVDIALGDAGRSYVVGFGTNPPQNPHHRGSSCPDLPASCGWPEYGSTDPNPQILYGALVGGPDENGNYSDTIDNYFQNEVTLDFNAGFQSAVAGLRHLQLIGQYP</sequence>
<feature type="region of interest" description="Disordered" evidence="13">
    <location>
        <begin position="87"/>
        <end position="129"/>
    </location>
</feature>
<dbReference type="Proteomes" id="UP000694865">
    <property type="component" value="Unplaced"/>
</dbReference>
<name>A0ABM0MQ69_SACKO</name>
<dbReference type="InterPro" id="IPR026823">
    <property type="entry name" value="cEGF"/>
</dbReference>
<dbReference type="Gene3D" id="1.50.10.10">
    <property type="match status" value="1"/>
</dbReference>
<comment type="catalytic activity">
    <reaction evidence="1 12">
        <text>Endohydrolysis of (1-&gt;4)-beta-D-glucosidic linkages in cellulose, lichenin and cereal beta-D-glucans.</text>
        <dbReference type="EC" id="3.2.1.4"/>
    </reaction>
</comment>
<dbReference type="Gene3D" id="2.10.25.10">
    <property type="entry name" value="Laminin"/>
    <property type="match status" value="4"/>
</dbReference>
<feature type="active site" evidence="11">
    <location>
        <position position="696"/>
    </location>
</feature>
<dbReference type="PANTHER" id="PTHR22298">
    <property type="entry name" value="ENDO-1,4-BETA-GLUCANASE"/>
    <property type="match status" value="1"/>
</dbReference>
<dbReference type="SMART" id="SM00181">
    <property type="entry name" value="EGF"/>
    <property type="match status" value="4"/>
</dbReference>
<evidence type="ECO:0000313" key="17">
    <source>
        <dbReference type="Proteomes" id="UP000694865"/>
    </source>
</evidence>
<reference evidence="18" key="1">
    <citation type="submission" date="2025-08" db="UniProtKB">
        <authorList>
            <consortium name="RefSeq"/>
        </authorList>
    </citation>
    <scope>IDENTIFICATION</scope>
    <source>
        <tissue evidence="18">Testes</tissue>
    </source>
</reference>
<feature type="domain" description="EGF-like calcium-binding" evidence="15">
    <location>
        <begin position="242"/>
        <end position="283"/>
    </location>
</feature>
<evidence type="ECO:0000259" key="16">
    <source>
        <dbReference type="SMART" id="SM00181"/>
    </source>
</evidence>
<dbReference type="Pfam" id="PF07645">
    <property type="entry name" value="EGF_CA"/>
    <property type="match status" value="1"/>
</dbReference>
<keyword evidence="3" id="KW-0245">EGF-like domain</keyword>
<feature type="domain" description="EGF-like" evidence="16">
    <location>
        <begin position="173"/>
        <end position="208"/>
    </location>
</feature>
<dbReference type="RefSeq" id="XP_006822160.1">
    <property type="nucleotide sequence ID" value="XM_006822097.1"/>
</dbReference>
<protein>
    <recommendedName>
        <fullName evidence="12">Endoglucanase</fullName>
        <ecNumber evidence="12">3.2.1.4</ecNumber>
    </recommendedName>
</protein>
<evidence type="ECO:0000259" key="15">
    <source>
        <dbReference type="SMART" id="SM00179"/>
    </source>
</evidence>
<keyword evidence="9 11" id="KW-0326">Glycosidase</keyword>
<keyword evidence="6 12" id="KW-0136">Cellulose degradation</keyword>
<evidence type="ECO:0000256" key="1">
    <source>
        <dbReference type="ARBA" id="ARBA00000966"/>
    </source>
</evidence>
<dbReference type="PROSITE" id="PS00698">
    <property type="entry name" value="GH9_3"/>
    <property type="match status" value="1"/>
</dbReference>
<dbReference type="EC" id="3.2.1.4" evidence="12"/>
<evidence type="ECO:0000256" key="8">
    <source>
        <dbReference type="ARBA" id="ARBA00023277"/>
    </source>
</evidence>
<evidence type="ECO:0000256" key="7">
    <source>
        <dbReference type="ARBA" id="ARBA00023157"/>
    </source>
</evidence>
<evidence type="ECO:0000256" key="5">
    <source>
        <dbReference type="ARBA" id="ARBA00022801"/>
    </source>
</evidence>
<feature type="active site" evidence="11">
    <location>
        <position position="687"/>
    </location>
</feature>
<dbReference type="InterPro" id="IPR033126">
    <property type="entry name" value="Glyco_hydro_9_Asp/Glu_AS"/>
</dbReference>
<evidence type="ECO:0000256" key="10">
    <source>
        <dbReference type="ARBA" id="ARBA00023326"/>
    </source>
</evidence>
<dbReference type="SMART" id="SM00179">
    <property type="entry name" value="EGF_CA"/>
    <property type="match status" value="3"/>
</dbReference>
<feature type="domain" description="EGF-like" evidence="16">
    <location>
        <begin position="143"/>
        <end position="171"/>
    </location>
</feature>
<keyword evidence="14" id="KW-1133">Transmembrane helix</keyword>
<dbReference type="CDD" id="cd00054">
    <property type="entry name" value="EGF_CA"/>
    <property type="match status" value="2"/>
</dbReference>
<keyword evidence="14" id="KW-0472">Membrane</keyword>
<dbReference type="SUPFAM" id="SSF57196">
    <property type="entry name" value="EGF/Laminin"/>
    <property type="match status" value="1"/>
</dbReference>
<keyword evidence="4" id="KW-0677">Repeat</keyword>